<keyword evidence="13" id="KW-1185">Reference proteome</keyword>
<dbReference type="Gene3D" id="3.30.830.10">
    <property type="entry name" value="Metalloenzyme, LuxS/M16 peptidase-like"/>
    <property type="match status" value="4"/>
</dbReference>
<comment type="cofactor">
    <cofactor evidence="1">
        <name>Zn(2+)</name>
        <dbReference type="ChEBI" id="CHEBI:29105"/>
    </cofactor>
</comment>
<keyword evidence="4" id="KW-0479">Metal-binding</keyword>
<feature type="domain" description="Peptidase M16 N-terminal" evidence="10">
    <location>
        <begin position="50"/>
        <end position="167"/>
    </location>
</feature>
<evidence type="ECO:0000256" key="3">
    <source>
        <dbReference type="ARBA" id="ARBA00022670"/>
    </source>
</evidence>
<feature type="domain" description="Peptidase M16 C-terminal" evidence="11">
    <location>
        <begin position="209"/>
        <end position="388"/>
    </location>
</feature>
<dbReference type="Pfam" id="PF05193">
    <property type="entry name" value="Peptidase_M16_C"/>
    <property type="match status" value="2"/>
</dbReference>
<proteinExistence type="inferred from homology"/>
<evidence type="ECO:0000256" key="1">
    <source>
        <dbReference type="ARBA" id="ARBA00001947"/>
    </source>
</evidence>
<comment type="caution">
    <text evidence="12">The sequence shown here is derived from an EMBL/GenBank/DDBJ whole genome shotgun (WGS) entry which is preliminary data.</text>
</comment>
<evidence type="ECO:0000256" key="6">
    <source>
        <dbReference type="ARBA" id="ARBA00022833"/>
    </source>
</evidence>
<evidence type="ECO:0000256" key="2">
    <source>
        <dbReference type="ARBA" id="ARBA00007261"/>
    </source>
</evidence>
<dbReference type="GO" id="GO:0006508">
    <property type="term" value="P:proteolysis"/>
    <property type="evidence" value="ECO:0007669"/>
    <property type="project" value="UniProtKB-KW"/>
</dbReference>
<dbReference type="PANTHER" id="PTHR43690">
    <property type="entry name" value="NARDILYSIN"/>
    <property type="match status" value="1"/>
</dbReference>
<evidence type="ECO:0000256" key="9">
    <source>
        <dbReference type="SAM" id="SignalP"/>
    </source>
</evidence>
<dbReference type="PANTHER" id="PTHR43690:SF34">
    <property type="entry name" value="ZINC PROTEASE PQQL-LIKE"/>
    <property type="match status" value="1"/>
</dbReference>
<dbReference type="GO" id="GO:0046872">
    <property type="term" value="F:metal ion binding"/>
    <property type="evidence" value="ECO:0007669"/>
    <property type="project" value="UniProtKB-KW"/>
</dbReference>
<keyword evidence="9" id="KW-0732">Signal</keyword>
<sequence length="935" mass="105301">MQRTKMLFVLLLVVVQLTAQNKTVKDKVLPVSPEVKIGKLSNGLTYYIRKNQEPKNRAELRLVVNAGSTLESDKQVGLAHFVEHMCFNGTRHFKKQELVDFLEKSGVNFGADLNAYTSFDETVYELQVPTDSPTVYRQALQILEDWAHLVSFEPVEIDKERGVIVEEWRLGRGADARLRDKYFPVMLKGSQYAKRLPIGTKENIDTAHYNTLTSFYKDWYRPDLQAVIVVGDVDVAETERMIKEHFAKIPRAVNPKPRKKFSIPSHTETRVSILTDPEQPYNVVQIYYTQPEIPAAKTESGYRASIVRGLFNQMMSSRLDEIAQKPDAPFLFGSSSYGSFIGDKDAFSLLAVAKTGKDIAASIETLVTENERVRQYGFVQSELDRAVKSSMSYIENLYKERNKTKSAELLQELVRNYLKQESIPGIEYEYGLYQKFLPTITLQEVNSLISRWIKKTDRSIIVTAPEKEKNNLISSTAALDILNKPLGSLKKYEDKMATGPLLPVSPIPGKITAEKQYESIGTTEWTLSNGAHVVLKPTTFKNDDIQFSAISWGGTSLYSDADYMNASNASLIALTGGMGNLDIQSLQKEMAGKNCTVAPSMSNYMQGMNGSSTMKDLETAMQLLYGYFVAPRKDSSMFKVVQQQMQVQLANKDKNPASVFGDTVGYVMGNYHPRRKPVTLEAVKQLELDRAFNIYKERFSNGGQFLFTFVGNFTLDSIRPLVEKYIASLPSTGKQDSWKDVGLRYPQGVINKVVKKGKESKASVRLYFTGNSAAFNDLDELQIGQLCKALGIRLREVLREDAGGVYGVSVSGGLSREPVNNYSIGIQFGCAPENVDKLIGLTMDEINHTKSNGIAPVNIEKVIAEQTRGLETEFKENSYWRYKLEQHIFRKQNPEKILEAPQLVKKITVERTKELANQYFNEANMAKFVLLPEDK</sequence>
<name>A0A8X8IAA9_9BACT</name>
<dbReference type="Pfam" id="PF00675">
    <property type="entry name" value="Peptidase_M16"/>
    <property type="match status" value="1"/>
</dbReference>
<feature type="domain" description="Peptidase M16 C-terminal" evidence="11">
    <location>
        <begin position="692"/>
        <end position="863"/>
    </location>
</feature>
<evidence type="ECO:0000313" key="12">
    <source>
        <dbReference type="EMBL" id="SDW46563.1"/>
    </source>
</evidence>
<keyword evidence="5" id="KW-0378">Hydrolase</keyword>
<organism evidence="12 13">
    <name type="scientific">Hydrobacter penzbergensis</name>
    <dbReference type="NCBI Taxonomy" id="1235997"/>
    <lineage>
        <taxon>Bacteria</taxon>
        <taxon>Pseudomonadati</taxon>
        <taxon>Bacteroidota</taxon>
        <taxon>Chitinophagia</taxon>
        <taxon>Chitinophagales</taxon>
        <taxon>Chitinophagaceae</taxon>
        <taxon>Hydrobacter</taxon>
    </lineage>
</organism>
<comment type="similarity">
    <text evidence="2 8">Belongs to the peptidase M16 family.</text>
</comment>
<dbReference type="EMBL" id="FNNO01000003">
    <property type="protein sequence ID" value="SDW46563.1"/>
    <property type="molecule type" value="Genomic_DNA"/>
</dbReference>
<feature type="chain" id="PRO_5036498480" evidence="9">
    <location>
        <begin position="22"/>
        <end position="935"/>
    </location>
</feature>
<keyword evidence="3 12" id="KW-0645">Protease</keyword>
<evidence type="ECO:0000256" key="8">
    <source>
        <dbReference type="RuleBase" id="RU004447"/>
    </source>
</evidence>
<evidence type="ECO:0000256" key="7">
    <source>
        <dbReference type="ARBA" id="ARBA00023049"/>
    </source>
</evidence>
<dbReference type="InterPro" id="IPR011249">
    <property type="entry name" value="Metalloenz_LuxS/M16"/>
</dbReference>
<dbReference type="Proteomes" id="UP000198711">
    <property type="component" value="Unassembled WGS sequence"/>
</dbReference>
<dbReference type="SUPFAM" id="SSF63411">
    <property type="entry name" value="LuxS/MPP-like metallohydrolase"/>
    <property type="match status" value="4"/>
</dbReference>
<evidence type="ECO:0000259" key="10">
    <source>
        <dbReference type="Pfam" id="PF00675"/>
    </source>
</evidence>
<evidence type="ECO:0000256" key="4">
    <source>
        <dbReference type="ARBA" id="ARBA00022723"/>
    </source>
</evidence>
<reference evidence="12 13" key="1">
    <citation type="submission" date="2016-10" db="EMBL/GenBank/DDBJ databases">
        <authorList>
            <person name="Varghese N."/>
            <person name="Submissions S."/>
        </authorList>
    </citation>
    <scope>NUCLEOTIDE SEQUENCE [LARGE SCALE GENOMIC DNA]</scope>
    <source>
        <strain evidence="12 13">DSM 25353</strain>
    </source>
</reference>
<evidence type="ECO:0000259" key="11">
    <source>
        <dbReference type="Pfam" id="PF05193"/>
    </source>
</evidence>
<accession>A0A8X8IAA9</accession>
<evidence type="ECO:0000313" key="13">
    <source>
        <dbReference type="Proteomes" id="UP000198711"/>
    </source>
</evidence>
<keyword evidence="6" id="KW-0862">Zinc</keyword>
<dbReference type="InterPro" id="IPR050626">
    <property type="entry name" value="Peptidase_M16"/>
</dbReference>
<feature type="signal peptide" evidence="9">
    <location>
        <begin position="1"/>
        <end position="21"/>
    </location>
</feature>
<keyword evidence="7" id="KW-0482">Metalloprotease</keyword>
<gene>
    <name evidence="12" type="ORF">SAMN05444410_10331</name>
</gene>
<dbReference type="RefSeq" id="WP_092722517.1">
    <property type="nucleotide sequence ID" value="NZ_FNNO01000003.1"/>
</dbReference>
<evidence type="ECO:0000256" key="5">
    <source>
        <dbReference type="ARBA" id="ARBA00022801"/>
    </source>
</evidence>
<dbReference type="PROSITE" id="PS00143">
    <property type="entry name" value="INSULINASE"/>
    <property type="match status" value="1"/>
</dbReference>
<dbReference type="InterPro" id="IPR011765">
    <property type="entry name" value="Pept_M16_N"/>
</dbReference>
<protein>
    <submittedName>
        <fullName evidence="12">Zinc protease</fullName>
    </submittedName>
</protein>
<dbReference type="InterPro" id="IPR007863">
    <property type="entry name" value="Peptidase_M16_C"/>
</dbReference>
<dbReference type="InterPro" id="IPR001431">
    <property type="entry name" value="Pept_M16_Zn_BS"/>
</dbReference>
<dbReference type="AlphaFoldDB" id="A0A8X8IAA9"/>
<dbReference type="GO" id="GO:0004222">
    <property type="term" value="F:metalloendopeptidase activity"/>
    <property type="evidence" value="ECO:0007669"/>
    <property type="project" value="InterPro"/>
</dbReference>